<evidence type="ECO:0008006" key="4">
    <source>
        <dbReference type="Google" id="ProtNLM"/>
    </source>
</evidence>
<feature type="transmembrane region" description="Helical" evidence="1">
    <location>
        <begin position="472"/>
        <end position="491"/>
    </location>
</feature>
<organism evidence="2 3">
    <name type="scientific">Enhygromyxa salina</name>
    <dbReference type="NCBI Taxonomy" id="215803"/>
    <lineage>
        <taxon>Bacteria</taxon>
        <taxon>Pseudomonadati</taxon>
        <taxon>Myxococcota</taxon>
        <taxon>Polyangia</taxon>
        <taxon>Nannocystales</taxon>
        <taxon>Nannocystaceae</taxon>
        <taxon>Enhygromyxa</taxon>
    </lineage>
</organism>
<dbReference type="Proteomes" id="UP000237968">
    <property type="component" value="Unassembled WGS sequence"/>
</dbReference>
<name>A0A2S9XE45_9BACT</name>
<feature type="transmembrane region" description="Helical" evidence="1">
    <location>
        <begin position="221"/>
        <end position="241"/>
    </location>
</feature>
<protein>
    <recommendedName>
        <fullName evidence="4">DUF2339 domain-containing protein</fullName>
    </recommendedName>
</protein>
<feature type="transmembrane region" description="Helical" evidence="1">
    <location>
        <begin position="411"/>
        <end position="430"/>
    </location>
</feature>
<feature type="transmembrane region" description="Helical" evidence="1">
    <location>
        <begin position="539"/>
        <end position="557"/>
    </location>
</feature>
<feature type="transmembrane region" description="Helical" evidence="1">
    <location>
        <begin position="355"/>
        <end position="375"/>
    </location>
</feature>
<dbReference type="EMBL" id="PVNK01000255">
    <property type="protein sequence ID" value="PRP91136.1"/>
    <property type="molecule type" value="Genomic_DNA"/>
</dbReference>
<dbReference type="OrthoDB" id="5422830at2"/>
<dbReference type="RefSeq" id="WP_106395004.1">
    <property type="nucleotide sequence ID" value="NZ_PVNK01000255.1"/>
</dbReference>
<feature type="transmembrane region" description="Helical" evidence="1">
    <location>
        <begin position="334"/>
        <end position="349"/>
    </location>
</feature>
<comment type="caution">
    <text evidence="2">The sequence shown here is derived from an EMBL/GenBank/DDBJ whole genome shotgun (WGS) entry which is preliminary data.</text>
</comment>
<feature type="transmembrane region" description="Helical" evidence="1">
    <location>
        <begin position="437"/>
        <end position="460"/>
    </location>
</feature>
<feature type="transmembrane region" description="Helical" evidence="1">
    <location>
        <begin position="85"/>
        <end position="106"/>
    </location>
</feature>
<dbReference type="PANTHER" id="PTHR38434:SF1">
    <property type="entry name" value="BLL2549 PROTEIN"/>
    <property type="match status" value="1"/>
</dbReference>
<accession>A0A2S9XE45</accession>
<keyword evidence="1" id="KW-0812">Transmembrane</keyword>
<feature type="transmembrane region" description="Helical" evidence="1">
    <location>
        <begin position="186"/>
        <end position="209"/>
    </location>
</feature>
<dbReference type="AlphaFoldDB" id="A0A2S9XE45"/>
<feature type="transmembrane region" description="Helical" evidence="1">
    <location>
        <begin position="60"/>
        <end position="79"/>
    </location>
</feature>
<sequence>MRLLAAAGGAAVSIGLIFFVAYAIEQDWLSPGLRFVGAAFLSALLTVAAWPVARRGHQAVAGAIGGAGLGAWFGSWLFARHVHDLVSGPLVFVALVLGAVACLAIADRLHLRLMAILSTLAACATPLLVGVGSGPLIELMAYKLMLVGVLVAVDYRRHWPELPTIALMSTWMLGARWAALHLGPESALGFMIWTLVLLVATAISGWRLVQASAAAADKTHAKARLVVGGLLTWAAAAWAFAHAPQTLACASLGLAAWHVALAWLLIRVDARASTERDARTEPRRIGDVFVGLAWAQAMVAGLLAFDDAILSWWWIGMSVAAAALSWAPIRRMRQGMVLIPAVAATAWAVHSDEPWSLTVAAVAVAVPMIAGLIGTRDSEGPRALEPMLTSVAALMWLGVTLAIGPEASAAQLTWALIPVAVTVGRVCLLVNERDMTLALGLLGLGLLASLAVVVTTSALSPVGAEPGAPLGLVLPLLGLAGLGVTLTWRMLQAKAIAQPELELDDDPNAGPLGLMVALAVGLAGALVVVGAATGGGLPVQLGSTACAALTALGLLVAGLRLRQTTWRKIGLAVIGAAAIKIVLFDLAAASAAWRALSLVGIGAVMIGGAFAYSRAQQRLSRARASS</sequence>
<feature type="transmembrane region" description="Helical" evidence="1">
    <location>
        <begin position="287"/>
        <end position="305"/>
    </location>
</feature>
<gene>
    <name evidence="2" type="ORF">ENSA5_57960</name>
</gene>
<dbReference type="PANTHER" id="PTHR38434">
    <property type="entry name" value="BLL2549 PROTEIN"/>
    <property type="match status" value="1"/>
</dbReference>
<evidence type="ECO:0000313" key="3">
    <source>
        <dbReference type="Proteomes" id="UP000237968"/>
    </source>
</evidence>
<evidence type="ECO:0000313" key="2">
    <source>
        <dbReference type="EMBL" id="PRP91136.1"/>
    </source>
</evidence>
<keyword evidence="1" id="KW-1133">Transmembrane helix</keyword>
<feature type="transmembrane region" description="Helical" evidence="1">
    <location>
        <begin position="247"/>
        <end position="266"/>
    </location>
</feature>
<feature type="transmembrane region" description="Helical" evidence="1">
    <location>
        <begin position="512"/>
        <end position="533"/>
    </location>
</feature>
<keyword evidence="3" id="KW-1185">Reference proteome</keyword>
<feature type="transmembrane region" description="Helical" evidence="1">
    <location>
        <begin position="33"/>
        <end position="53"/>
    </location>
</feature>
<feature type="transmembrane region" description="Helical" evidence="1">
    <location>
        <begin position="387"/>
        <end position="405"/>
    </location>
</feature>
<feature type="transmembrane region" description="Helical" evidence="1">
    <location>
        <begin position="311"/>
        <end position="327"/>
    </location>
</feature>
<keyword evidence="1" id="KW-0472">Membrane</keyword>
<dbReference type="InterPro" id="IPR019286">
    <property type="entry name" value="DUF2339_TM"/>
</dbReference>
<proteinExistence type="predicted"/>
<reference evidence="2 3" key="1">
    <citation type="submission" date="2018-03" db="EMBL/GenBank/DDBJ databases">
        <title>Draft Genome Sequences of the Obligatory Marine Myxobacteria Enhygromyxa salina SWB005.</title>
        <authorList>
            <person name="Poehlein A."/>
            <person name="Moghaddam J.A."/>
            <person name="Harms H."/>
            <person name="Alanjari M."/>
            <person name="Koenig G.M."/>
            <person name="Daniel R."/>
            <person name="Schaeberle T.F."/>
        </authorList>
    </citation>
    <scope>NUCLEOTIDE SEQUENCE [LARGE SCALE GENOMIC DNA]</scope>
    <source>
        <strain evidence="2 3">SWB005</strain>
    </source>
</reference>
<feature type="transmembrane region" description="Helical" evidence="1">
    <location>
        <begin position="595"/>
        <end position="613"/>
    </location>
</feature>
<dbReference type="Pfam" id="PF10101">
    <property type="entry name" value="DUF2339"/>
    <property type="match status" value="1"/>
</dbReference>
<feature type="transmembrane region" description="Helical" evidence="1">
    <location>
        <begin position="113"/>
        <end position="133"/>
    </location>
</feature>
<evidence type="ECO:0000256" key="1">
    <source>
        <dbReference type="SAM" id="Phobius"/>
    </source>
</evidence>
<feature type="transmembrane region" description="Helical" evidence="1">
    <location>
        <begin position="569"/>
        <end position="589"/>
    </location>
</feature>